<keyword evidence="1" id="KW-1133">Transmembrane helix</keyword>
<sequence>MANEKINAKISLKSFRLPGNFQSGNLFICFAFGVLITLSISSGLSVSASKKNPTSLSSIVQAVSFI</sequence>
<name>A0A1B1YEM6_THEST</name>
<evidence type="ECO:0000256" key="1">
    <source>
        <dbReference type="SAM" id="Phobius"/>
    </source>
</evidence>
<protein>
    <submittedName>
        <fullName evidence="2">Uncharacterized protein</fullName>
    </submittedName>
</protein>
<dbReference type="EMBL" id="CP014672">
    <property type="protein sequence ID" value="ANW99200.1"/>
    <property type="molecule type" value="Genomic_DNA"/>
</dbReference>
<dbReference type="AlphaFoldDB" id="A0A1B1YEM6"/>
<reference evidence="2 3" key="1">
    <citation type="submission" date="2016-02" db="EMBL/GenBank/DDBJ databases">
        <title>Comparison of Clostridium stercorarium subspecies using comparative genomics and transcriptomics.</title>
        <authorList>
            <person name="Schellenberg J."/>
            <person name="Thallinger G."/>
            <person name="Levin D.B."/>
            <person name="Zhang X."/>
            <person name="Alvare G."/>
            <person name="Fristensky B."/>
            <person name="Sparling R."/>
        </authorList>
    </citation>
    <scope>NUCLEOTIDE SEQUENCE [LARGE SCALE GENOMIC DNA]</scope>
    <source>
        <strain evidence="2 3">DSM 2910</strain>
    </source>
</reference>
<organism evidence="2 3">
    <name type="scientific">Thermoclostridium stercorarium subsp. thermolacticum DSM 2910</name>
    <dbReference type="NCBI Taxonomy" id="1121336"/>
    <lineage>
        <taxon>Bacteria</taxon>
        <taxon>Bacillati</taxon>
        <taxon>Bacillota</taxon>
        <taxon>Clostridia</taxon>
        <taxon>Eubacteriales</taxon>
        <taxon>Oscillospiraceae</taxon>
        <taxon>Thermoclostridium</taxon>
    </lineage>
</organism>
<dbReference type="Proteomes" id="UP000092971">
    <property type="component" value="Chromosome"/>
</dbReference>
<keyword evidence="1" id="KW-0812">Transmembrane</keyword>
<keyword evidence="1" id="KW-0472">Membrane</keyword>
<evidence type="ECO:0000313" key="3">
    <source>
        <dbReference type="Proteomes" id="UP000092971"/>
    </source>
</evidence>
<evidence type="ECO:0000313" key="2">
    <source>
        <dbReference type="EMBL" id="ANW99200.1"/>
    </source>
</evidence>
<feature type="transmembrane region" description="Helical" evidence="1">
    <location>
        <begin position="25"/>
        <end position="46"/>
    </location>
</feature>
<gene>
    <name evidence="2" type="ORF">CSTERTH_09265</name>
</gene>
<proteinExistence type="predicted"/>
<accession>A0A1B1YEM6</accession>